<dbReference type="EMBL" id="JABSTQ010009672">
    <property type="protein sequence ID" value="KAG0426925.1"/>
    <property type="molecule type" value="Genomic_DNA"/>
</dbReference>
<accession>A0AC60Q004</accession>
<evidence type="ECO:0000313" key="2">
    <source>
        <dbReference type="Proteomes" id="UP000805193"/>
    </source>
</evidence>
<protein>
    <submittedName>
        <fullName evidence="1">Uncharacterized protein</fullName>
    </submittedName>
</protein>
<comment type="caution">
    <text evidence="1">The sequence shown here is derived from an EMBL/GenBank/DDBJ whole genome shotgun (WGS) entry which is preliminary data.</text>
</comment>
<dbReference type="Proteomes" id="UP000805193">
    <property type="component" value="Unassembled WGS sequence"/>
</dbReference>
<gene>
    <name evidence="1" type="ORF">HPB47_025992</name>
</gene>
<organism evidence="1 2">
    <name type="scientific">Ixodes persulcatus</name>
    <name type="common">Taiga tick</name>
    <dbReference type="NCBI Taxonomy" id="34615"/>
    <lineage>
        <taxon>Eukaryota</taxon>
        <taxon>Metazoa</taxon>
        <taxon>Ecdysozoa</taxon>
        <taxon>Arthropoda</taxon>
        <taxon>Chelicerata</taxon>
        <taxon>Arachnida</taxon>
        <taxon>Acari</taxon>
        <taxon>Parasitiformes</taxon>
        <taxon>Ixodida</taxon>
        <taxon>Ixodoidea</taxon>
        <taxon>Ixodidae</taxon>
        <taxon>Ixodinae</taxon>
        <taxon>Ixodes</taxon>
    </lineage>
</organism>
<evidence type="ECO:0000313" key="1">
    <source>
        <dbReference type="EMBL" id="KAG0426925.1"/>
    </source>
</evidence>
<reference evidence="1 2" key="1">
    <citation type="journal article" date="2020" name="Cell">
        <title>Large-Scale Comparative Analyses of Tick Genomes Elucidate Their Genetic Diversity and Vector Capacities.</title>
        <authorList>
            <consortium name="Tick Genome and Microbiome Consortium (TIGMIC)"/>
            <person name="Jia N."/>
            <person name="Wang J."/>
            <person name="Shi W."/>
            <person name="Du L."/>
            <person name="Sun Y."/>
            <person name="Zhan W."/>
            <person name="Jiang J.F."/>
            <person name="Wang Q."/>
            <person name="Zhang B."/>
            <person name="Ji P."/>
            <person name="Bell-Sakyi L."/>
            <person name="Cui X.M."/>
            <person name="Yuan T.T."/>
            <person name="Jiang B.G."/>
            <person name="Yang W.F."/>
            <person name="Lam T.T."/>
            <person name="Chang Q.C."/>
            <person name="Ding S.J."/>
            <person name="Wang X.J."/>
            <person name="Zhu J.G."/>
            <person name="Ruan X.D."/>
            <person name="Zhao L."/>
            <person name="Wei J.T."/>
            <person name="Ye R.Z."/>
            <person name="Que T.C."/>
            <person name="Du C.H."/>
            <person name="Zhou Y.H."/>
            <person name="Cheng J.X."/>
            <person name="Dai P.F."/>
            <person name="Guo W.B."/>
            <person name="Han X.H."/>
            <person name="Huang E.J."/>
            <person name="Li L.F."/>
            <person name="Wei W."/>
            <person name="Gao Y.C."/>
            <person name="Liu J.Z."/>
            <person name="Shao H.Z."/>
            <person name="Wang X."/>
            <person name="Wang C.C."/>
            <person name="Yang T.C."/>
            <person name="Huo Q.B."/>
            <person name="Li W."/>
            <person name="Chen H.Y."/>
            <person name="Chen S.E."/>
            <person name="Zhou L.G."/>
            <person name="Ni X.B."/>
            <person name="Tian J.H."/>
            <person name="Sheng Y."/>
            <person name="Liu T."/>
            <person name="Pan Y.S."/>
            <person name="Xia L.Y."/>
            <person name="Li J."/>
            <person name="Zhao F."/>
            <person name="Cao W.C."/>
        </authorList>
    </citation>
    <scope>NUCLEOTIDE SEQUENCE [LARGE SCALE GENOMIC DNA]</scope>
    <source>
        <strain evidence="1">Iper-2018</strain>
    </source>
</reference>
<keyword evidence="2" id="KW-1185">Reference proteome</keyword>
<sequence>MDWAAVVLTRAPQHVHLLSTGVKASWELECHFLRQACCENLTCIRYTASSPMTGICHLDVHTGNEYSVPSIATRKPEPKPVLPPVEHFVPPSGPPRNPLVLKENPECCPC</sequence>
<proteinExistence type="predicted"/>
<name>A0AC60Q004_IXOPE</name>